<gene>
    <name evidence="3" type="ORF">MKW94_005967</name>
</gene>
<dbReference type="AlphaFoldDB" id="A0AA41VNF4"/>
<dbReference type="PANTHER" id="PTHR31447:SF0">
    <property type="entry name" value="HYDROXYPROLINE-RICH GLYCOPROTEIN FAMILY PROTEIN"/>
    <property type="match status" value="1"/>
</dbReference>
<evidence type="ECO:0000313" key="4">
    <source>
        <dbReference type="Proteomes" id="UP001177140"/>
    </source>
</evidence>
<feature type="region of interest" description="Disordered" evidence="2">
    <location>
        <begin position="129"/>
        <end position="235"/>
    </location>
</feature>
<dbReference type="GO" id="GO:0032451">
    <property type="term" value="F:demethylase activity"/>
    <property type="evidence" value="ECO:0007669"/>
    <property type="project" value="InterPro"/>
</dbReference>
<comment type="similarity">
    <text evidence="1">Belongs to the alkB family.</text>
</comment>
<feature type="region of interest" description="Disordered" evidence="2">
    <location>
        <begin position="642"/>
        <end position="663"/>
    </location>
</feature>
<proteinExistence type="inferred from homology"/>
<dbReference type="Gene3D" id="2.60.120.590">
    <property type="entry name" value="Alpha-ketoglutarate-dependent dioxygenase AlkB-like"/>
    <property type="match status" value="1"/>
</dbReference>
<dbReference type="SUPFAM" id="SSF51197">
    <property type="entry name" value="Clavaminate synthase-like"/>
    <property type="match status" value="1"/>
</dbReference>
<keyword evidence="4" id="KW-1185">Reference proteome</keyword>
<organism evidence="3 4">
    <name type="scientific">Papaver nudicaule</name>
    <name type="common">Iceland poppy</name>
    <dbReference type="NCBI Taxonomy" id="74823"/>
    <lineage>
        <taxon>Eukaryota</taxon>
        <taxon>Viridiplantae</taxon>
        <taxon>Streptophyta</taxon>
        <taxon>Embryophyta</taxon>
        <taxon>Tracheophyta</taxon>
        <taxon>Spermatophyta</taxon>
        <taxon>Magnoliopsida</taxon>
        <taxon>Ranunculales</taxon>
        <taxon>Papaveraceae</taxon>
        <taxon>Papaveroideae</taxon>
        <taxon>Papaver</taxon>
    </lineage>
</organism>
<evidence type="ECO:0000256" key="2">
    <source>
        <dbReference type="SAM" id="MobiDB-lite"/>
    </source>
</evidence>
<comment type="caution">
    <text evidence="3">The sequence shown here is derived from an EMBL/GenBank/DDBJ whole genome shotgun (WGS) entry which is preliminary data.</text>
</comment>
<dbReference type="GO" id="GO:0006402">
    <property type="term" value="P:mRNA catabolic process"/>
    <property type="evidence" value="ECO:0007669"/>
    <property type="project" value="InterPro"/>
</dbReference>
<dbReference type="GO" id="GO:0003729">
    <property type="term" value="F:mRNA binding"/>
    <property type="evidence" value="ECO:0007669"/>
    <property type="project" value="InterPro"/>
</dbReference>
<dbReference type="InterPro" id="IPR044842">
    <property type="entry name" value="ALKBH9B/ALKBH10B-like"/>
</dbReference>
<accession>A0AA41VNF4</accession>
<dbReference type="Proteomes" id="UP001177140">
    <property type="component" value="Unassembled WGS sequence"/>
</dbReference>
<feature type="region of interest" description="Disordered" evidence="2">
    <location>
        <begin position="568"/>
        <end position="590"/>
    </location>
</feature>
<dbReference type="EMBL" id="JAJJMA010258418">
    <property type="protein sequence ID" value="MCL7044463.1"/>
    <property type="molecule type" value="Genomic_DNA"/>
</dbReference>
<evidence type="ECO:0000313" key="3">
    <source>
        <dbReference type="EMBL" id="MCL7044463.1"/>
    </source>
</evidence>
<protein>
    <recommendedName>
        <fullName evidence="5">Hydroxyproline-rich glycoprotein family protein</fullName>
    </recommendedName>
</protein>
<dbReference type="InterPro" id="IPR037151">
    <property type="entry name" value="AlkB-like_sf"/>
</dbReference>
<evidence type="ECO:0008006" key="5">
    <source>
        <dbReference type="Google" id="ProtNLM"/>
    </source>
</evidence>
<reference evidence="3" key="1">
    <citation type="submission" date="2022-03" db="EMBL/GenBank/DDBJ databases">
        <title>A functionally conserved STORR gene fusion in Papaver species that diverged 16.8 million years ago.</title>
        <authorList>
            <person name="Catania T."/>
        </authorList>
    </citation>
    <scope>NUCLEOTIDE SEQUENCE</scope>
    <source>
        <strain evidence="3">S-191538</strain>
    </source>
</reference>
<dbReference type="PANTHER" id="PTHR31447">
    <property type="entry name" value="HYDROXYPROLINE-RICH GLYCOPROTEIN FAMILY PROTEIN-RELATED"/>
    <property type="match status" value="1"/>
</dbReference>
<evidence type="ECO:0000256" key="1">
    <source>
        <dbReference type="ARBA" id="ARBA00007879"/>
    </source>
</evidence>
<sequence>MAMPSGVNMLMADKMQFVNGGGGGSNVGGGGGEIHYNASAPPRQWFPDERDGFISWLRGEFAASNAIIDILLDHLKSIGGEPGEYNSVFGSINQRRCNWNHVLCMQQYFPVTEIMFAVQQVTMRKQQRSFGGGQMKVSDKKFSPQNGGGFRQGQYKVYENVKENQNSESRKGYRNEAQFVNNDSEDLKTKVDNFESSEEGTVDGLQEAKEGTKSGVSKPEAENDESISTSADKIQKHEEKHNVIPVFSRYVATEVFDGKEVNVVEGLKLFGELFSSSEIAKVTSVTNELRLAGRRGHFQGQTYVVSKRPIKGHGREMIQLGLPVADSPLDDEIASAKDRKIEPIPDVLQDVIERLVQAQVLNVKPDSCMIDYFNEGDHSQAHMCPPWFGRPVCILFLTECDVTFGRVIATEHPGDYRGSLKLSLSAGSLLSLEGKSADFAKHALPSIRKQRILVTFTKFQPKKTIVIPSSMPPSPSALPWGPPTLRPPNQFRHPLGRKSFIPISATGVLPAPSIHPPHLTPPSNIQLFVAASVAPAVPYHAPVPVPPPASVGWTAVVPAGHPPPPRFPLPGTGVFLPPPGSSGSSQPATPYQLGLDSETSSVNENDVEGLNCTNADVASLKCKVDAKVQKQESNGCKVNAKVKKQESNGGVTGAGNESIERQV</sequence>
<name>A0AA41VNF4_PAPNU</name>